<protein>
    <recommendedName>
        <fullName evidence="3">Aminotransferase-like plant mobile domain-containing protein</fullName>
    </recommendedName>
</protein>
<evidence type="ECO:0000313" key="2">
    <source>
        <dbReference type="Proteomes" id="UP000593568"/>
    </source>
</evidence>
<proteinExistence type="predicted"/>
<accession>A0A7J9EST3</accession>
<name>A0A7J9EST3_9ROSI</name>
<organism evidence="1 2">
    <name type="scientific">Gossypium trilobum</name>
    <dbReference type="NCBI Taxonomy" id="34281"/>
    <lineage>
        <taxon>Eukaryota</taxon>
        <taxon>Viridiplantae</taxon>
        <taxon>Streptophyta</taxon>
        <taxon>Embryophyta</taxon>
        <taxon>Tracheophyta</taxon>
        <taxon>Spermatophyta</taxon>
        <taxon>Magnoliopsida</taxon>
        <taxon>eudicotyledons</taxon>
        <taxon>Gunneridae</taxon>
        <taxon>Pentapetalae</taxon>
        <taxon>rosids</taxon>
        <taxon>malvids</taxon>
        <taxon>Malvales</taxon>
        <taxon>Malvaceae</taxon>
        <taxon>Malvoideae</taxon>
        <taxon>Gossypium</taxon>
    </lineage>
</organism>
<evidence type="ECO:0000313" key="1">
    <source>
        <dbReference type="EMBL" id="MBA0776109.1"/>
    </source>
</evidence>
<evidence type="ECO:0008006" key="3">
    <source>
        <dbReference type="Google" id="ProtNLM"/>
    </source>
</evidence>
<feature type="non-terminal residue" evidence="1">
    <location>
        <position position="1"/>
    </location>
</feature>
<comment type="caution">
    <text evidence="1">The sequence shown here is derived from an EMBL/GenBank/DDBJ whole genome shotgun (WGS) entry which is preliminary data.</text>
</comment>
<gene>
    <name evidence="1" type="ORF">Gotri_011161</name>
</gene>
<keyword evidence="2" id="KW-1185">Reference proteome</keyword>
<reference evidence="1 2" key="1">
    <citation type="journal article" date="2019" name="Genome Biol. Evol.">
        <title>Insights into the evolution of the New World diploid cottons (Gossypium, subgenus Houzingenia) based on genome sequencing.</title>
        <authorList>
            <person name="Grover C.E."/>
            <person name="Arick M.A. 2nd"/>
            <person name="Thrash A."/>
            <person name="Conover J.L."/>
            <person name="Sanders W.S."/>
            <person name="Peterson D.G."/>
            <person name="Frelichowski J.E."/>
            <person name="Scheffler J.A."/>
            <person name="Scheffler B.E."/>
            <person name="Wendel J.F."/>
        </authorList>
    </citation>
    <scope>NUCLEOTIDE SEQUENCE [LARGE SCALE GENOMIC DNA]</scope>
    <source>
        <strain evidence="1">8</strain>
        <tissue evidence="1">Leaf</tissue>
    </source>
</reference>
<dbReference type="AlphaFoldDB" id="A0A7J9EST3"/>
<dbReference type="Proteomes" id="UP000593568">
    <property type="component" value="Unassembled WGS sequence"/>
</dbReference>
<dbReference type="EMBL" id="JABEZW010000009">
    <property type="protein sequence ID" value="MBA0776109.1"/>
    <property type="molecule type" value="Genomic_DNA"/>
</dbReference>
<sequence>AGFWHVANISRGCKLDPKLISAFIKRWRPKTHTFHLPCGSVPSLWRTCSYNWSYRWMGPYSPSLLNLLIRESYATIFWVRF</sequence>